<dbReference type="OrthoDB" id="47592at2"/>
<dbReference type="Proteomes" id="UP000184334">
    <property type="component" value="Unassembled WGS sequence"/>
</dbReference>
<evidence type="ECO:0000313" key="2">
    <source>
        <dbReference type="Proteomes" id="UP000184334"/>
    </source>
</evidence>
<dbReference type="AlphaFoldDB" id="A0A1M5ASN8"/>
<dbReference type="EMBL" id="FQUI01000073">
    <property type="protein sequence ID" value="SHF33278.1"/>
    <property type="molecule type" value="Genomic_DNA"/>
</dbReference>
<organism evidence="1 2">
    <name type="scientific">Marinitoga hydrogenitolerans (strain DSM 16785 / JCM 12826 / AT1271)</name>
    <dbReference type="NCBI Taxonomy" id="1122195"/>
    <lineage>
        <taxon>Bacteria</taxon>
        <taxon>Thermotogati</taxon>
        <taxon>Thermotogota</taxon>
        <taxon>Thermotogae</taxon>
        <taxon>Petrotogales</taxon>
        <taxon>Petrotogaceae</taxon>
        <taxon>Marinitoga</taxon>
    </lineage>
</organism>
<protein>
    <submittedName>
        <fullName evidence="1">Uncharacterized protein</fullName>
    </submittedName>
</protein>
<name>A0A1M5ASN8_MARH1</name>
<reference evidence="1" key="1">
    <citation type="submission" date="2016-11" db="EMBL/GenBank/DDBJ databases">
        <authorList>
            <person name="Varghese N."/>
            <person name="Submissions S."/>
        </authorList>
    </citation>
    <scope>NUCLEOTIDE SEQUENCE [LARGE SCALE GENOMIC DNA]</scope>
    <source>
        <strain evidence="1">DSM 16785</strain>
    </source>
</reference>
<sequence length="53" mass="6189">MEFVNEPREEKLFSFCDIGKEKVENCDQCSNMECEQNAGCKGEDKGFWNWCDS</sequence>
<comment type="caution">
    <text evidence="1">The sequence shown here is derived from an EMBL/GenBank/DDBJ whole genome shotgun (WGS) entry which is preliminary data.</text>
</comment>
<gene>
    <name evidence="1" type="ORF">SAMN02745164_02261</name>
</gene>
<evidence type="ECO:0000313" key="1">
    <source>
        <dbReference type="EMBL" id="SHF33278.1"/>
    </source>
</evidence>
<dbReference type="STRING" id="1122195.SAMN02745164_02261"/>
<accession>A0A1M5ASN8</accession>
<proteinExistence type="predicted"/>
<dbReference type="RefSeq" id="WP_159429532.1">
    <property type="nucleotide sequence ID" value="NZ_FQUI01000073.1"/>
</dbReference>
<keyword evidence="2" id="KW-1185">Reference proteome</keyword>